<dbReference type="EMBL" id="DRKW01000154">
    <property type="protein sequence ID" value="HEB74106.1"/>
    <property type="molecule type" value="Genomic_DNA"/>
</dbReference>
<dbReference type="GO" id="GO:0016020">
    <property type="term" value="C:membrane"/>
    <property type="evidence" value="ECO:0007669"/>
    <property type="project" value="InterPro"/>
</dbReference>
<dbReference type="InterPro" id="IPR002825">
    <property type="entry name" value="Pept_S49_ser-pept_pro"/>
</dbReference>
<dbReference type="PANTHER" id="PTHR35984:SF1">
    <property type="entry name" value="PERIPLASMIC SERINE PROTEASE"/>
    <property type="match status" value="1"/>
</dbReference>
<evidence type="ECO:0000313" key="1">
    <source>
        <dbReference type="EMBL" id="HEB74106.1"/>
    </source>
</evidence>
<proteinExistence type="predicted"/>
<comment type="caution">
    <text evidence="1">The sequence shown here is derived from an EMBL/GenBank/DDBJ whole genome shotgun (WGS) entry which is preliminary data.</text>
</comment>
<feature type="non-terminal residue" evidence="1">
    <location>
        <position position="1"/>
    </location>
</feature>
<dbReference type="PANTHER" id="PTHR35984">
    <property type="entry name" value="PERIPLASMIC SERINE PROTEASE"/>
    <property type="match status" value="1"/>
</dbReference>
<dbReference type="Proteomes" id="UP000886268">
    <property type="component" value="Unassembled WGS sequence"/>
</dbReference>
<dbReference type="Pfam" id="PF01972">
    <property type="entry name" value="SDH_protease"/>
    <property type="match status" value="1"/>
</dbReference>
<gene>
    <name evidence="1" type="ORF">ENJ03_02670</name>
</gene>
<protein>
    <submittedName>
        <fullName evidence="1">Uncharacterized protein</fullName>
    </submittedName>
</protein>
<organism evidence="1">
    <name type="scientific">Desulfofervidus auxilii</name>
    <dbReference type="NCBI Taxonomy" id="1621989"/>
    <lineage>
        <taxon>Bacteria</taxon>
        <taxon>Pseudomonadati</taxon>
        <taxon>Thermodesulfobacteriota</taxon>
        <taxon>Candidatus Desulfofervidia</taxon>
        <taxon>Candidatus Desulfofervidales</taxon>
        <taxon>Candidatus Desulfofervidaceae</taxon>
        <taxon>Candidatus Desulfofervidus</taxon>
    </lineage>
</organism>
<name>A0A7V1N2L3_DESA2</name>
<accession>A0A7V1N2L3</accession>
<sequence length="81" mass="9404">KLSEEKAEQIADLLSRGQWTHDYPITYKQAKELGLPVSTEMPVEIYQLMNLYPQPVQRRPSVQYIPVPYKGGEERPNKSML</sequence>
<reference evidence="1" key="1">
    <citation type="journal article" date="2020" name="mSystems">
        <title>Genome- and Community-Level Interaction Insights into Carbon Utilization and Element Cycling Functions of Hydrothermarchaeota in Hydrothermal Sediment.</title>
        <authorList>
            <person name="Zhou Z."/>
            <person name="Liu Y."/>
            <person name="Xu W."/>
            <person name="Pan J."/>
            <person name="Luo Z.H."/>
            <person name="Li M."/>
        </authorList>
    </citation>
    <scope>NUCLEOTIDE SEQUENCE [LARGE SCALE GENOMIC DNA]</scope>
    <source>
        <strain evidence="1">HyVt-45</strain>
    </source>
</reference>
<dbReference type="AlphaFoldDB" id="A0A7V1N2L3"/>